<keyword evidence="2" id="KW-1185">Reference proteome</keyword>
<accession>A0A8J3QIC2</accession>
<dbReference type="InterPro" id="IPR012338">
    <property type="entry name" value="Beta-lactam/transpept-like"/>
</dbReference>
<dbReference type="SUPFAM" id="SSF56601">
    <property type="entry name" value="beta-lactamase/transpeptidase-like"/>
    <property type="match status" value="1"/>
</dbReference>
<gene>
    <name evidence="1" type="ORF">Rhe02_83460</name>
</gene>
<dbReference type="AlphaFoldDB" id="A0A8J3QIC2"/>
<dbReference type="EMBL" id="BONY01000089">
    <property type="protein sequence ID" value="GIH10279.1"/>
    <property type="molecule type" value="Genomic_DNA"/>
</dbReference>
<evidence type="ECO:0000313" key="2">
    <source>
        <dbReference type="Proteomes" id="UP000612899"/>
    </source>
</evidence>
<comment type="caution">
    <text evidence="1">The sequence shown here is derived from an EMBL/GenBank/DDBJ whole genome shotgun (WGS) entry which is preliminary data.</text>
</comment>
<dbReference type="Proteomes" id="UP000612899">
    <property type="component" value="Unassembled WGS sequence"/>
</dbReference>
<name>A0A8J3QIC2_9ACTN</name>
<sequence>MLIVFSRGHLAALERPLPSRAPSRRGISVRFAGVSFASWALADRATGSIIGAENLAEPGDTMSMIKAWIAADFLRRDPNPDEADLEQLSVMIRDSDNDVAVDFHHRNGEKISIDRMIFLCGLTDSHAGRVTYRWSDTVMSARDVARLGLCLADGRAAGEWTDWLLGEMRLVRGDGDFGPRKALPAAVAAKVAVKNGWFSRPEDGLWHFACLAIGDSWTLGVLLRYPAELGEEHGHELCRAAGEQLLPLLSPGS</sequence>
<organism evidence="1 2">
    <name type="scientific">Rhizocola hellebori</name>
    <dbReference type="NCBI Taxonomy" id="1392758"/>
    <lineage>
        <taxon>Bacteria</taxon>
        <taxon>Bacillati</taxon>
        <taxon>Actinomycetota</taxon>
        <taxon>Actinomycetes</taxon>
        <taxon>Micromonosporales</taxon>
        <taxon>Micromonosporaceae</taxon>
        <taxon>Rhizocola</taxon>
    </lineage>
</organism>
<reference evidence="1" key="1">
    <citation type="submission" date="2021-01" db="EMBL/GenBank/DDBJ databases">
        <title>Whole genome shotgun sequence of Rhizocola hellebori NBRC 109834.</title>
        <authorList>
            <person name="Komaki H."/>
            <person name="Tamura T."/>
        </authorList>
    </citation>
    <scope>NUCLEOTIDE SEQUENCE</scope>
    <source>
        <strain evidence="1">NBRC 109834</strain>
    </source>
</reference>
<evidence type="ECO:0000313" key="1">
    <source>
        <dbReference type="EMBL" id="GIH10279.1"/>
    </source>
</evidence>
<dbReference type="Gene3D" id="3.40.710.10">
    <property type="entry name" value="DD-peptidase/beta-lactamase superfamily"/>
    <property type="match status" value="1"/>
</dbReference>
<protein>
    <submittedName>
        <fullName evidence="1">Uncharacterized protein</fullName>
    </submittedName>
</protein>
<proteinExistence type="predicted"/>